<feature type="compositionally biased region" description="Low complexity" evidence="1">
    <location>
        <begin position="26"/>
        <end position="49"/>
    </location>
</feature>
<feature type="chain" id="PRO_5039695538" evidence="2">
    <location>
        <begin position="22"/>
        <end position="379"/>
    </location>
</feature>
<feature type="signal peptide" evidence="2">
    <location>
        <begin position="1"/>
        <end position="21"/>
    </location>
</feature>
<dbReference type="InterPro" id="IPR011042">
    <property type="entry name" value="6-blade_b-propeller_TolB-like"/>
</dbReference>
<sequence>MLGSRLAGLGLALLMTVSACSGGAPGRTAAPSPPRATTSPEPTRRWPPAAAAGTAGYLAPGSDPSVLPGPVLIADKGNNRLLVVSPEGQVLWEWPQPGDLAPGQTFLVPDDAFLTPDGRAVVATEEDDFVVTEIDLASRRIVWRYGTPGVHGSGPGQLWNPDDAMALPDGTVIAADIKNCRLVELSPSSPSPVWTLGTLGRCSHAPPDGFGSPNGVFPLPDGHFLVTEIRGDWVDEIDRAGHVYWSAHPDGVAYPSDSNQYRPGQFMTVDYSNPGQVVVFDATGRALWRWNPSTGNGRLDHPSLALGLPNGDILLNDDADHRVIVLDPARDTIVWQYGHTGVPGSAPGYLDTPDGLDPVPPHSYADAVGLSAPAGRARG</sequence>
<protein>
    <submittedName>
        <fullName evidence="3">DNA-binding beta-propeller fold protein YncE</fullName>
    </submittedName>
</protein>
<dbReference type="EMBL" id="JACBZT010000001">
    <property type="protein sequence ID" value="NYJ06299.1"/>
    <property type="molecule type" value="Genomic_DNA"/>
</dbReference>
<dbReference type="Proteomes" id="UP000541969">
    <property type="component" value="Unassembled WGS sequence"/>
</dbReference>
<comment type="caution">
    <text evidence="3">The sequence shown here is derived from an EMBL/GenBank/DDBJ whole genome shotgun (WGS) entry which is preliminary data.</text>
</comment>
<feature type="region of interest" description="Disordered" evidence="1">
    <location>
        <begin position="23"/>
        <end position="49"/>
    </location>
</feature>
<dbReference type="RefSeq" id="WP_179717317.1">
    <property type="nucleotide sequence ID" value="NZ_JACBZT010000001.1"/>
</dbReference>
<evidence type="ECO:0000256" key="2">
    <source>
        <dbReference type="SAM" id="SignalP"/>
    </source>
</evidence>
<dbReference type="AlphaFoldDB" id="A0A853CH32"/>
<evidence type="ECO:0000313" key="4">
    <source>
        <dbReference type="Proteomes" id="UP000541969"/>
    </source>
</evidence>
<dbReference type="PROSITE" id="PS51257">
    <property type="entry name" value="PROKAR_LIPOPROTEIN"/>
    <property type="match status" value="1"/>
</dbReference>
<evidence type="ECO:0000256" key="1">
    <source>
        <dbReference type="SAM" id="MobiDB-lite"/>
    </source>
</evidence>
<keyword evidence="4" id="KW-1185">Reference proteome</keyword>
<dbReference type="GO" id="GO:0003677">
    <property type="term" value="F:DNA binding"/>
    <property type="evidence" value="ECO:0007669"/>
    <property type="project" value="UniProtKB-KW"/>
</dbReference>
<keyword evidence="2" id="KW-0732">Signal</keyword>
<gene>
    <name evidence="3" type="ORF">GGQ55_002577</name>
</gene>
<proteinExistence type="predicted"/>
<name>A0A853CH32_9ACTN</name>
<reference evidence="3 4" key="1">
    <citation type="submission" date="2020-07" db="EMBL/GenBank/DDBJ databases">
        <title>Sequencing the genomes of 1000 actinobacteria strains.</title>
        <authorList>
            <person name="Klenk H.-P."/>
        </authorList>
    </citation>
    <scope>NUCLEOTIDE SEQUENCE [LARGE SCALE GENOMIC DNA]</scope>
    <source>
        <strain evidence="3 4">DSM 104001</strain>
    </source>
</reference>
<evidence type="ECO:0000313" key="3">
    <source>
        <dbReference type="EMBL" id="NYJ06299.1"/>
    </source>
</evidence>
<organism evidence="3 4">
    <name type="scientific">Petropleomorpha daqingensis</name>
    <dbReference type="NCBI Taxonomy" id="2026353"/>
    <lineage>
        <taxon>Bacteria</taxon>
        <taxon>Bacillati</taxon>
        <taxon>Actinomycetota</taxon>
        <taxon>Actinomycetes</taxon>
        <taxon>Geodermatophilales</taxon>
        <taxon>Geodermatophilaceae</taxon>
        <taxon>Petropleomorpha</taxon>
    </lineage>
</organism>
<dbReference type="SUPFAM" id="SSF63829">
    <property type="entry name" value="Calcium-dependent phosphotriesterase"/>
    <property type="match status" value="2"/>
</dbReference>
<accession>A0A853CH32</accession>
<dbReference type="Gene3D" id="2.120.10.30">
    <property type="entry name" value="TolB, C-terminal domain"/>
    <property type="match status" value="2"/>
</dbReference>
<keyword evidence="3" id="KW-0238">DNA-binding</keyword>